<dbReference type="Proteomes" id="UP001627154">
    <property type="component" value="Unassembled WGS sequence"/>
</dbReference>
<feature type="region of interest" description="Disordered" evidence="7">
    <location>
        <begin position="482"/>
        <end position="510"/>
    </location>
</feature>
<feature type="compositionally biased region" description="Acidic residues" evidence="7">
    <location>
        <begin position="1038"/>
        <end position="1060"/>
    </location>
</feature>
<dbReference type="PROSITE" id="PS50600">
    <property type="entry name" value="ULP_PROTEASE"/>
    <property type="match status" value="1"/>
</dbReference>
<evidence type="ECO:0000256" key="2">
    <source>
        <dbReference type="ARBA" id="ARBA00022553"/>
    </source>
</evidence>
<dbReference type="FunFam" id="1.10.418.20:FF:000004">
    <property type="entry name" value="sentrin-specific protease 7 isoform X1"/>
    <property type="match status" value="1"/>
</dbReference>
<keyword evidence="5" id="KW-0378">Hydrolase</keyword>
<keyword evidence="3" id="KW-0645">Protease</keyword>
<keyword evidence="2" id="KW-0597">Phosphoprotein</keyword>
<feature type="coiled-coil region" evidence="6">
    <location>
        <begin position="319"/>
        <end position="346"/>
    </location>
</feature>
<dbReference type="InterPro" id="IPR051947">
    <property type="entry name" value="Sentrin-specific_protease"/>
</dbReference>
<accession>A0ABD2XLD8</accession>
<feature type="domain" description="Ubiquitin-like protease family profile" evidence="8">
    <location>
        <begin position="878"/>
        <end position="1156"/>
    </location>
</feature>
<name>A0ABD2XLD8_9HYME</name>
<feature type="region of interest" description="Disordered" evidence="7">
    <location>
        <begin position="1000"/>
        <end position="1019"/>
    </location>
</feature>
<dbReference type="GO" id="GO:0006508">
    <property type="term" value="P:proteolysis"/>
    <property type="evidence" value="ECO:0007669"/>
    <property type="project" value="UniProtKB-KW"/>
</dbReference>
<protein>
    <recommendedName>
        <fullName evidence="8">Ubiquitin-like protease family profile domain-containing protein</fullName>
    </recommendedName>
</protein>
<keyword evidence="10" id="KW-1185">Reference proteome</keyword>
<dbReference type="InterPro" id="IPR038765">
    <property type="entry name" value="Papain-like_cys_pep_sf"/>
</dbReference>
<evidence type="ECO:0000313" key="10">
    <source>
        <dbReference type="Proteomes" id="UP001627154"/>
    </source>
</evidence>
<evidence type="ECO:0000256" key="5">
    <source>
        <dbReference type="ARBA" id="ARBA00022801"/>
    </source>
</evidence>
<evidence type="ECO:0000256" key="6">
    <source>
        <dbReference type="SAM" id="Coils"/>
    </source>
</evidence>
<comment type="similarity">
    <text evidence="1">Belongs to the peptidase C48 family.</text>
</comment>
<gene>
    <name evidence="9" type="ORF">TKK_001351</name>
</gene>
<dbReference type="FunFam" id="1.10.418.20:FF:000001">
    <property type="entry name" value="sentrin-specific protease 6 isoform X1"/>
    <property type="match status" value="1"/>
</dbReference>
<feature type="compositionally biased region" description="Low complexity" evidence="7">
    <location>
        <begin position="498"/>
        <end position="510"/>
    </location>
</feature>
<comment type="caution">
    <text evidence="9">The sequence shown here is derived from an EMBL/GenBank/DDBJ whole genome shotgun (WGS) entry which is preliminary data.</text>
</comment>
<feature type="region of interest" description="Disordered" evidence="7">
    <location>
        <begin position="1027"/>
        <end position="1079"/>
    </location>
</feature>
<dbReference type="PANTHER" id="PTHR46896">
    <property type="entry name" value="SENTRIN-SPECIFIC PROTEASE"/>
    <property type="match status" value="1"/>
</dbReference>
<evidence type="ECO:0000256" key="7">
    <source>
        <dbReference type="SAM" id="MobiDB-lite"/>
    </source>
</evidence>
<dbReference type="InterPro" id="IPR003653">
    <property type="entry name" value="Peptidase_C48_C"/>
</dbReference>
<evidence type="ECO:0000256" key="3">
    <source>
        <dbReference type="ARBA" id="ARBA00022670"/>
    </source>
</evidence>
<dbReference type="Pfam" id="PF02902">
    <property type="entry name" value="Peptidase_C48"/>
    <property type="match status" value="1"/>
</dbReference>
<reference evidence="9 10" key="1">
    <citation type="journal article" date="2024" name="bioRxiv">
        <title>A reference genome for Trichogramma kaykai: A tiny desert-dwelling parasitoid wasp with competing sex-ratio distorters.</title>
        <authorList>
            <person name="Culotta J."/>
            <person name="Lindsey A.R."/>
        </authorList>
    </citation>
    <scope>NUCLEOTIDE SEQUENCE [LARGE SCALE GENOMIC DNA]</scope>
    <source>
        <strain evidence="9 10">KSX58</strain>
    </source>
</reference>
<feature type="region of interest" description="Disordered" evidence="7">
    <location>
        <begin position="289"/>
        <end position="308"/>
    </location>
</feature>
<feature type="compositionally biased region" description="Basic and acidic residues" evidence="7">
    <location>
        <begin position="1000"/>
        <end position="1011"/>
    </location>
</feature>
<evidence type="ECO:0000256" key="1">
    <source>
        <dbReference type="ARBA" id="ARBA00005234"/>
    </source>
</evidence>
<organism evidence="9 10">
    <name type="scientific">Trichogramma kaykai</name>
    <dbReference type="NCBI Taxonomy" id="54128"/>
    <lineage>
        <taxon>Eukaryota</taxon>
        <taxon>Metazoa</taxon>
        <taxon>Ecdysozoa</taxon>
        <taxon>Arthropoda</taxon>
        <taxon>Hexapoda</taxon>
        <taxon>Insecta</taxon>
        <taxon>Pterygota</taxon>
        <taxon>Neoptera</taxon>
        <taxon>Endopterygota</taxon>
        <taxon>Hymenoptera</taxon>
        <taxon>Apocrita</taxon>
        <taxon>Proctotrupomorpha</taxon>
        <taxon>Chalcidoidea</taxon>
        <taxon>Trichogrammatidae</taxon>
        <taxon>Trichogramma</taxon>
    </lineage>
</organism>
<keyword evidence="4" id="KW-0833">Ubl conjugation pathway</keyword>
<feature type="compositionally biased region" description="Basic and acidic residues" evidence="7">
    <location>
        <begin position="1337"/>
        <end position="1351"/>
    </location>
</feature>
<evidence type="ECO:0000313" key="9">
    <source>
        <dbReference type="EMBL" id="KAL3405935.1"/>
    </source>
</evidence>
<feature type="region of interest" description="Disordered" evidence="7">
    <location>
        <begin position="1319"/>
        <end position="1351"/>
    </location>
</feature>
<dbReference type="Gene3D" id="1.10.418.20">
    <property type="match status" value="2"/>
</dbReference>
<keyword evidence="6" id="KW-0175">Coiled coil</keyword>
<feature type="region of interest" description="Disordered" evidence="7">
    <location>
        <begin position="558"/>
        <end position="579"/>
    </location>
</feature>
<dbReference type="SUPFAM" id="SSF54001">
    <property type="entry name" value="Cysteine proteinases"/>
    <property type="match status" value="1"/>
</dbReference>
<evidence type="ECO:0000256" key="4">
    <source>
        <dbReference type="ARBA" id="ARBA00022786"/>
    </source>
</evidence>
<dbReference type="EMBL" id="JBJJXI010000019">
    <property type="protein sequence ID" value="KAL3405935.1"/>
    <property type="molecule type" value="Genomic_DNA"/>
</dbReference>
<dbReference type="PANTHER" id="PTHR46896:SF3">
    <property type="entry name" value="FI06413P-RELATED"/>
    <property type="match status" value="1"/>
</dbReference>
<sequence length="1351" mass="148627">MADYYDVITNSDNNTFVLKDFPQLCDVDGQSYQIVVEDNGGQTLLIAPSTGNTPATLVSQPITIGSSLEQRQSVILIKTNEPGVQSEAFSRSVSNSKVVNKDNSDELIQYANIPKTIELQVGKLPKTFISTGTRTLQPSVLPPLAAPNVVVQPGSNLNTTRIVQINKQHSIGTGTPVRSNLPSQTIRKIAPGGKMKRASIAGGNANVSLVQPRSTTGFIRTNQLAAKTSQHTPTRIANNSEVVAVSHNLQGTISTAAAGYCQLSERIKADQQITVKPKLSKHQPILAVHPTPRSISSPQAPLKQRGSMGQAMGQLMGHGHRQQQQLQQQQQQLALLQQQQAQHAAVKQVNAGSQQIKDKSEPMEVEESGSMEQSDSQSTSTKSDPEENSSESIAYLQQDIEDPAKTVVQHQVKGNEAKMLVILENGEQRLITFEVPKDDCTVADLLEQANIQASQEPRVSLVSDPTLHINYIVDVTAKMNYDESDKESSVKSRSPVKSGRTASSTGSTGSNAKVAKYIKGMLAVCPFCGMSAADFNYCMRCKRKLPDDVKSIPISTGVMTKRDNSSSDHPSLVKKQDSGLLQRAETVSKRGRGGCRNRGLLKAKQFKEPECLTISSDEEDDNKVKTSLNNSIEMPKVQVSEPKEKAETINEKEPVITNTLKSNFRVGFDGQVSGVSSSKDTAPLIPPTSNLLVTLKCRTVRIGSYKFVPDCAVTITSDNLQIDVPLLEDERKSISLKIKYGEMLALLIHFSKSMPVLFFYTNIPTGSRIRDILGMQDPKGPYYDPASKDQTHKRITLLPERITDDAKLTLKEIFRPIMSELNTKEANDILVQASPRAVLVPAPSPVKKPIQTTSTASASNGVIQTITVYPPPPAKGGIAINTEDFFCLAEDQFLNDVIIDFYLKYLTLQVLSEVDNQRTHVFSTYFYKRLTSPHTQSIGNVENLSPAAKRHARVKKWTKNVNIFKKDFIVIPINEHAHWFLAIICFPGLVGKIIPKVEEKSESQKLEEKKKKEAKAKVAGNSATLANTITIDTHDDGSERDEAEGDDDELETESDIDDESETKSEVDKTTPKDNPNIEKKDMTKVPCILIFDSLAGANRSRVVATLRDYLSCEYRAKMGAEQLFTKDTIKGAVPKVPQQSNFTDCGLYVLQYVEAFFQTPIDNYTLPIKTLKNWFEEITVTRKREEIAKLLTEIVSKDSSKTAVTLPTLTFPTQDGILKPKSESQAETKLVKVEVDKKKATEKMEITPGTEETESTNNINCNSTDNENKTIATKLTIPVTSSKTVSTTTDTVNQQKKSIEATASNTVKTSVDPMTYLKMKRIPRLQKSSESLDDGETVAKKLKSDSSDSCK</sequence>
<proteinExistence type="inferred from homology"/>
<feature type="compositionally biased region" description="Low complexity" evidence="7">
    <location>
        <begin position="373"/>
        <end position="382"/>
    </location>
</feature>
<evidence type="ECO:0000259" key="8">
    <source>
        <dbReference type="PROSITE" id="PS50600"/>
    </source>
</evidence>
<feature type="region of interest" description="Disordered" evidence="7">
    <location>
        <begin position="346"/>
        <end position="391"/>
    </location>
</feature>
<feature type="compositionally biased region" description="Basic and acidic residues" evidence="7">
    <location>
        <begin position="1061"/>
        <end position="1079"/>
    </location>
</feature>
<dbReference type="GO" id="GO:0008233">
    <property type="term" value="F:peptidase activity"/>
    <property type="evidence" value="ECO:0007669"/>
    <property type="project" value="UniProtKB-KW"/>
</dbReference>
<dbReference type="Gene3D" id="3.30.310.130">
    <property type="entry name" value="Ubiquitin-related"/>
    <property type="match status" value="2"/>
</dbReference>